<dbReference type="PANTHER" id="PTHR42770:SF7">
    <property type="entry name" value="MEMBRANE PROTEIN"/>
    <property type="match status" value="1"/>
</dbReference>
<evidence type="ECO:0000256" key="5">
    <source>
        <dbReference type="ARBA" id="ARBA00023136"/>
    </source>
</evidence>
<name>A0A7C3CB70_9PROT</name>
<dbReference type="PIRSF" id="PIRSF006060">
    <property type="entry name" value="AA_transporter"/>
    <property type="match status" value="1"/>
</dbReference>
<keyword evidence="4 6" id="KW-1133">Transmembrane helix</keyword>
<protein>
    <submittedName>
        <fullName evidence="7">Amino acid permease</fullName>
    </submittedName>
</protein>
<feature type="transmembrane region" description="Helical" evidence="6">
    <location>
        <begin position="198"/>
        <end position="216"/>
    </location>
</feature>
<feature type="transmembrane region" description="Helical" evidence="6">
    <location>
        <begin position="16"/>
        <end position="36"/>
    </location>
</feature>
<organism evidence="7">
    <name type="scientific">Hellea balneolensis</name>
    <dbReference type="NCBI Taxonomy" id="287478"/>
    <lineage>
        <taxon>Bacteria</taxon>
        <taxon>Pseudomonadati</taxon>
        <taxon>Pseudomonadota</taxon>
        <taxon>Alphaproteobacteria</taxon>
        <taxon>Maricaulales</taxon>
        <taxon>Robiginitomaculaceae</taxon>
        <taxon>Hellea</taxon>
    </lineage>
</organism>
<evidence type="ECO:0000256" key="3">
    <source>
        <dbReference type="ARBA" id="ARBA00022692"/>
    </source>
</evidence>
<evidence type="ECO:0000256" key="6">
    <source>
        <dbReference type="SAM" id="Phobius"/>
    </source>
</evidence>
<dbReference type="InterPro" id="IPR050367">
    <property type="entry name" value="APC_superfamily"/>
</dbReference>
<feature type="transmembrane region" description="Helical" evidence="6">
    <location>
        <begin position="86"/>
        <end position="114"/>
    </location>
</feature>
<feature type="transmembrane region" description="Helical" evidence="6">
    <location>
        <begin position="42"/>
        <end position="65"/>
    </location>
</feature>
<proteinExistence type="predicted"/>
<feature type="transmembrane region" description="Helical" evidence="6">
    <location>
        <begin position="237"/>
        <end position="258"/>
    </location>
</feature>
<sequence length="457" mass="48956">MVQGTLKRVLGRADTFFLGFGAMIGWSWVILAGLWISNAGVLGAGLAFLIGSLAITVIGLTYAELASALPKAGGEHEYTQRAFNPLHSFICTWALIFGYVSVVAFEAIALPVAVSYIFPAFKAFPLWQIAGYQVYGSEVLLGGLIGIIITGLNIWGVQIATRIQIGIVILILIAGGVLAVGGLLHLDNLDTSEPLWKGFTGVFSVIIMVPFMFVGFDVIPQSAEEINMPPREIGRALIGSILLAVIFYLLIVVTVGYAPFDKSASTLHAADAAGAYWNSKVVTIFLVMAGIGGIVTSWNAFLIGGSRAVFALARSEQLPGIFGKVHSKFGTPWSAIILIGSFSIFAPMLGRNALTWIVNAGGFGIVIAYLYVAASFIRLRQKEPDMQRPYAAPGGMLTGIAACILGAAIFVLYLPGSPSALKWPQEWGMLLVWAVIGVVFYVQAQMKSRRPEHNTHQ</sequence>
<gene>
    <name evidence="7" type="ORF">ENJ46_02860</name>
</gene>
<keyword evidence="5 6" id="KW-0472">Membrane</keyword>
<evidence type="ECO:0000256" key="2">
    <source>
        <dbReference type="ARBA" id="ARBA00022475"/>
    </source>
</evidence>
<comment type="subcellular location">
    <subcellularLocation>
        <location evidence="1">Cell membrane</location>
        <topology evidence="1">Multi-pass membrane protein</topology>
    </subcellularLocation>
</comment>
<accession>A0A7C3CB70</accession>
<feature type="transmembrane region" description="Helical" evidence="6">
    <location>
        <begin position="427"/>
        <end position="444"/>
    </location>
</feature>
<feature type="transmembrane region" description="Helical" evidence="6">
    <location>
        <begin position="356"/>
        <end position="379"/>
    </location>
</feature>
<dbReference type="Gene3D" id="1.20.1740.10">
    <property type="entry name" value="Amino acid/polyamine transporter I"/>
    <property type="match status" value="1"/>
</dbReference>
<feature type="transmembrane region" description="Helical" evidence="6">
    <location>
        <begin position="331"/>
        <end position="350"/>
    </location>
</feature>
<dbReference type="GO" id="GO:0005886">
    <property type="term" value="C:plasma membrane"/>
    <property type="evidence" value="ECO:0007669"/>
    <property type="project" value="UniProtKB-SubCell"/>
</dbReference>
<evidence type="ECO:0000256" key="4">
    <source>
        <dbReference type="ARBA" id="ARBA00022989"/>
    </source>
</evidence>
<keyword evidence="2" id="KW-1003">Cell membrane</keyword>
<keyword evidence="3 6" id="KW-0812">Transmembrane</keyword>
<feature type="transmembrane region" description="Helical" evidence="6">
    <location>
        <begin position="134"/>
        <end position="155"/>
    </location>
</feature>
<comment type="caution">
    <text evidence="7">The sequence shown here is derived from an EMBL/GenBank/DDBJ whole genome shotgun (WGS) entry which is preliminary data.</text>
</comment>
<reference evidence="7" key="1">
    <citation type="journal article" date="2020" name="mSystems">
        <title>Genome- and Community-Level Interaction Insights into Carbon Utilization and Element Cycling Functions of Hydrothermarchaeota in Hydrothermal Sediment.</title>
        <authorList>
            <person name="Zhou Z."/>
            <person name="Liu Y."/>
            <person name="Xu W."/>
            <person name="Pan J."/>
            <person name="Luo Z.H."/>
            <person name="Li M."/>
        </authorList>
    </citation>
    <scope>NUCLEOTIDE SEQUENCE [LARGE SCALE GENOMIC DNA]</scope>
    <source>
        <strain evidence="7">HyVt-489</strain>
    </source>
</reference>
<dbReference type="Proteomes" id="UP000886042">
    <property type="component" value="Unassembled WGS sequence"/>
</dbReference>
<feature type="transmembrane region" description="Helical" evidence="6">
    <location>
        <begin position="167"/>
        <end position="186"/>
    </location>
</feature>
<evidence type="ECO:0000313" key="7">
    <source>
        <dbReference type="EMBL" id="HFB54840.1"/>
    </source>
</evidence>
<dbReference type="EMBL" id="DRMN01000189">
    <property type="protein sequence ID" value="HFB54840.1"/>
    <property type="molecule type" value="Genomic_DNA"/>
</dbReference>
<feature type="transmembrane region" description="Helical" evidence="6">
    <location>
        <begin position="284"/>
        <end position="310"/>
    </location>
</feature>
<dbReference type="AlphaFoldDB" id="A0A7C3CB70"/>
<evidence type="ECO:0000256" key="1">
    <source>
        <dbReference type="ARBA" id="ARBA00004651"/>
    </source>
</evidence>
<feature type="transmembrane region" description="Helical" evidence="6">
    <location>
        <begin position="391"/>
        <end position="415"/>
    </location>
</feature>
<dbReference type="PANTHER" id="PTHR42770">
    <property type="entry name" value="AMINO ACID TRANSPORTER-RELATED"/>
    <property type="match status" value="1"/>
</dbReference>
<dbReference type="InterPro" id="IPR002293">
    <property type="entry name" value="AA/rel_permease1"/>
</dbReference>
<dbReference type="Pfam" id="PF13520">
    <property type="entry name" value="AA_permease_2"/>
    <property type="match status" value="1"/>
</dbReference>
<dbReference type="GO" id="GO:0022857">
    <property type="term" value="F:transmembrane transporter activity"/>
    <property type="evidence" value="ECO:0007669"/>
    <property type="project" value="InterPro"/>
</dbReference>